<proteinExistence type="predicted"/>
<organism evidence="12 16">
    <name type="scientific">Rotaria magnacalcarata</name>
    <dbReference type="NCBI Taxonomy" id="392030"/>
    <lineage>
        <taxon>Eukaryota</taxon>
        <taxon>Metazoa</taxon>
        <taxon>Spiralia</taxon>
        <taxon>Gnathifera</taxon>
        <taxon>Rotifera</taxon>
        <taxon>Eurotatoria</taxon>
        <taxon>Bdelloidea</taxon>
        <taxon>Philodinida</taxon>
        <taxon>Philodinidae</taxon>
        <taxon>Rotaria</taxon>
    </lineage>
</organism>
<dbReference type="Proteomes" id="UP000663824">
    <property type="component" value="Unassembled WGS sequence"/>
</dbReference>
<dbReference type="GO" id="GO:0007197">
    <property type="term" value="P:adenylate cyclase-inhibiting G protein-coupled acetylcholine receptor signaling pathway"/>
    <property type="evidence" value="ECO:0007669"/>
    <property type="project" value="TreeGrafter"/>
</dbReference>
<reference evidence="12" key="1">
    <citation type="submission" date="2021-02" db="EMBL/GenBank/DDBJ databases">
        <authorList>
            <person name="Nowell W R."/>
        </authorList>
    </citation>
    <scope>NUCLEOTIDE SEQUENCE</scope>
</reference>
<evidence type="ECO:0000313" key="14">
    <source>
        <dbReference type="EMBL" id="CAF1929334.1"/>
    </source>
</evidence>
<dbReference type="Proteomes" id="UP000676336">
    <property type="component" value="Unassembled WGS sequence"/>
</dbReference>
<keyword evidence="5" id="KW-0297">G-protein coupled receptor</keyword>
<dbReference type="Proteomes" id="UP000663834">
    <property type="component" value="Unassembled WGS sequence"/>
</dbReference>
<evidence type="ECO:0000256" key="3">
    <source>
        <dbReference type="ARBA" id="ARBA00022692"/>
    </source>
</evidence>
<dbReference type="EMBL" id="CAJNOV010000009">
    <property type="protein sequence ID" value="CAF0954020.1"/>
    <property type="molecule type" value="Genomic_DNA"/>
</dbReference>
<dbReference type="PROSITE" id="PS50262">
    <property type="entry name" value="G_PROTEIN_RECEP_F1_2"/>
    <property type="match status" value="1"/>
</dbReference>
<dbReference type="EMBL" id="CAJNRE010000010">
    <property type="protein sequence ID" value="CAF1902317.1"/>
    <property type="molecule type" value="Genomic_DNA"/>
</dbReference>
<sequence>MNQTWNSLSNVRGININLNCNYVSASNIIANGTLNCVNQSLRFPTAIISYIAQNRTLVNSSAITHTIISPQFTKFILILLVSFMTFATVSGNLLVIIAFLREPTIRTYSNYFILNLSIADLLIGLICIPLYAHKFIFGKWYLGYHICKLWLVFDYVVGSASTLCIVVISHDRYQMVSKGLNYLSDRSIRRALKFIFSTWIIAILNYGPAIILWDLFPGSKQYQDHICEPPFAGNFPYLVTTAFVEFFVPFFTLMSLNLLVYLNIRQRSHGIMRTNRIRLKSNEHHTNLTGKTIKKTQKLTSQIIFTKSTSLARDSKAARNLFILVFVFVICWCPYTLLTLISALCRYETTHVSSFIYEITFWLLWLNSAINPLLYSFLHVKFREAFYRILCSYKHQNRHRLRSDQV</sequence>
<dbReference type="PANTHER" id="PTHR24247">
    <property type="entry name" value="5-HYDROXYTRYPTAMINE RECEPTOR"/>
    <property type="match status" value="1"/>
</dbReference>
<evidence type="ECO:0000256" key="6">
    <source>
        <dbReference type="ARBA" id="ARBA00023136"/>
    </source>
</evidence>
<dbReference type="InterPro" id="IPR017452">
    <property type="entry name" value="GPCR_Rhodpsn_7TM"/>
</dbReference>
<dbReference type="SMART" id="SM01381">
    <property type="entry name" value="7TM_GPCR_Srsx"/>
    <property type="match status" value="1"/>
</dbReference>
<dbReference type="EMBL" id="CAJNOW010000074">
    <property type="protein sequence ID" value="CAF1227452.1"/>
    <property type="molecule type" value="Genomic_DNA"/>
</dbReference>
<keyword evidence="4 9" id="KW-1133">Transmembrane helix</keyword>
<dbReference type="GO" id="GO:0007187">
    <property type="term" value="P:G protein-coupled receptor signaling pathway, coupled to cyclic nucleotide second messenger"/>
    <property type="evidence" value="ECO:0007669"/>
    <property type="project" value="TreeGrafter"/>
</dbReference>
<feature type="transmembrane region" description="Helical" evidence="9">
    <location>
        <begin position="191"/>
        <end position="213"/>
    </location>
</feature>
<feature type="transmembrane region" description="Helical" evidence="9">
    <location>
        <begin position="112"/>
        <end position="132"/>
    </location>
</feature>
<feature type="transmembrane region" description="Helical" evidence="9">
    <location>
        <begin position="152"/>
        <end position="170"/>
    </location>
</feature>
<dbReference type="OrthoDB" id="10071887at2759"/>
<evidence type="ECO:0000313" key="11">
    <source>
        <dbReference type="EMBL" id="CAF0954020.1"/>
    </source>
</evidence>
<evidence type="ECO:0000256" key="8">
    <source>
        <dbReference type="ARBA" id="ARBA00023224"/>
    </source>
</evidence>
<evidence type="ECO:0000313" key="12">
    <source>
        <dbReference type="EMBL" id="CAF1227452.1"/>
    </source>
</evidence>
<evidence type="ECO:0000313" key="16">
    <source>
        <dbReference type="Proteomes" id="UP000663834"/>
    </source>
</evidence>
<evidence type="ECO:0000256" key="2">
    <source>
        <dbReference type="ARBA" id="ARBA00022475"/>
    </source>
</evidence>
<comment type="subcellular location">
    <subcellularLocation>
        <location evidence="1">Cell membrane</location>
        <topology evidence="1">Multi-pass membrane protein</topology>
    </subcellularLocation>
</comment>
<evidence type="ECO:0000259" key="10">
    <source>
        <dbReference type="PROSITE" id="PS50262"/>
    </source>
</evidence>
<dbReference type="EMBL" id="CAJOBI010000100">
    <property type="protein sequence ID" value="CAF3793808.1"/>
    <property type="molecule type" value="Genomic_DNA"/>
</dbReference>
<gene>
    <name evidence="11" type="ORF">CJN711_LOCUS86</name>
    <name evidence="12" type="ORF">KQP761_LOCUS1124</name>
    <name evidence="13" type="ORF">MBJ925_LOCUS192</name>
    <name evidence="15" type="ORF">SMN809_LOCUS784</name>
    <name evidence="14" type="ORF">WKI299_LOCUS312</name>
</gene>
<dbReference type="InterPro" id="IPR000276">
    <property type="entry name" value="GPCR_Rhodpsn"/>
</dbReference>
<keyword evidence="8" id="KW-0807">Transducer</keyword>
<feature type="transmembrane region" description="Helical" evidence="9">
    <location>
        <begin position="355"/>
        <end position="378"/>
    </location>
</feature>
<dbReference type="Pfam" id="PF00001">
    <property type="entry name" value="7tm_1"/>
    <property type="match status" value="1"/>
</dbReference>
<dbReference type="PANTHER" id="PTHR24247:SF254">
    <property type="entry name" value="HISTAMINE H3 RECEPTOR"/>
    <property type="match status" value="1"/>
</dbReference>
<dbReference type="GO" id="GO:0005886">
    <property type="term" value="C:plasma membrane"/>
    <property type="evidence" value="ECO:0007669"/>
    <property type="project" value="UniProtKB-SubCell"/>
</dbReference>
<evidence type="ECO:0000313" key="15">
    <source>
        <dbReference type="EMBL" id="CAF3793808.1"/>
    </source>
</evidence>
<dbReference type="Proteomes" id="UP000663855">
    <property type="component" value="Unassembled WGS sequence"/>
</dbReference>
<feature type="transmembrane region" description="Helical" evidence="9">
    <location>
        <begin position="246"/>
        <end position="264"/>
    </location>
</feature>
<evidence type="ECO:0000313" key="13">
    <source>
        <dbReference type="EMBL" id="CAF1902317.1"/>
    </source>
</evidence>
<evidence type="ECO:0000256" key="9">
    <source>
        <dbReference type="SAM" id="Phobius"/>
    </source>
</evidence>
<feature type="transmembrane region" description="Helical" evidence="9">
    <location>
        <begin position="321"/>
        <end position="343"/>
    </location>
</feature>
<keyword evidence="7" id="KW-0675">Receptor</keyword>
<dbReference type="EMBL" id="CAJNRF010000018">
    <property type="protein sequence ID" value="CAF1929334.1"/>
    <property type="molecule type" value="Genomic_DNA"/>
</dbReference>
<evidence type="ECO:0000256" key="4">
    <source>
        <dbReference type="ARBA" id="ARBA00022989"/>
    </source>
</evidence>
<evidence type="ECO:0000256" key="1">
    <source>
        <dbReference type="ARBA" id="ARBA00004651"/>
    </source>
</evidence>
<dbReference type="Gene3D" id="1.20.1070.10">
    <property type="entry name" value="Rhodopsin 7-helix transmembrane proteins"/>
    <property type="match status" value="1"/>
</dbReference>
<evidence type="ECO:0000256" key="5">
    <source>
        <dbReference type="ARBA" id="ARBA00023040"/>
    </source>
</evidence>
<dbReference type="PRINTS" id="PR00237">
    <property type="entry name" value="GPCRRHODOPSN"/>
</dbReference>
<dbReference type="SUPFAM" id="SSF81321">
    <property type="entry name" value="Family A G protein-coupled receptor-like"/>
    <property type="match status" value="1"/>
</dbReference>
<dbReference type="GO" id="GO:0016907">
    <property type="term" value="F:G protein-coupled acetylcholine receptor activity"/>
    <property type="evidence" value="ECO:0007669"/>
    <property type="project" value="TreeGrafter"/>
</dbReference>
<comment type="caution">
    <text evidence="12">The sequence shown here is derived from an EMBL/GenBank/DDBJ whole genome shotgun (WGS) entry which is preliminary data.</text>
</comment>
<feature type="domain" description="G-protein coupled receptors family 1 profile" evidence="10">
    <location>
        <begin position="91"/>
        <end position="375"/>
    </location>
</feature>
<name>A0A814YBW0_9BILA</name>
<keyword evidence="2" id="KW-1003">Cell membrane</keyword>
<keyword evidence="3 9" id="KW-0812">Transmembrane</keyword>
<dbReference type="GO" id="GO:0004993">
    <property type="term" value="F:G protein-coupled serotonin receptor activity"/>
    <property type="evidence" value="ECO:0007669"/>
    <property type="project" value="TreeGrafter"/>
</dbReference>
<dbReference type="Proteomes" id="UP000663856">
    <property type="component" value="Unassembled WGS sequence"/>
</dbReference>
<feature type="transmembrane region" description="Helical" evidence="9">
    <location>
        <begin position="75"/>
        <end position="100"/>
    </location>
</feature>
<dbReference type="GO" id="GO:0045202">
    <property type="term" value="C:synapse"/>
    <property type="evidence" value="ECO:0007669"/>
    <property type="project" value="TreeGrafter"/>
</dbReference>
<accession>A0A814YBW0</accession>
<protein>
    <recommendedName>
        <fullName evidence="10">G-protein coupled receptors family 1 profile domain-containing protein</fullName>
    </recommendedName>
</protein>
<keyword evidence="6 9" id="KW-0472">Membrane</keyword>
<dbReference type="AlphaFoldDB" id="A0A814YBW0"/>
<evidence type="ECO:0000256" key="7">
    <source>
        <dbReference type="ARBA" id="ARBA00023170"/>
    </source>
</evidence>
<dbReference type="GO" id="GO:0030425">
    <property type="term" value="C:dendrite"/>
    <property type="evidence" value="ECO:0007669"/>
    <property type="project" value="TreeGrafter"/>
</dbReference>